<evidence type="ECO:0000256" key="1">
    <source>
        <dbReference type="PROSITE-ProRule" id="PRU01005"/>
    </source>
</evidence>
<dbReference type="EMBL" id="CATQJA010001860">
    <property type="protein sequence ID" value="CAJ0568921.1"/>
    <property type="molecule type" value="Genomic_DNA"/>
</dbReference>
<dbReference type="PANTHER" id="PTHR46219">
    <property type="entry name" value="PROTEIN CBG11138"/>
    <property type="match status" value="1"/>
</dbReference>
<dbReference type="AlphaFoldDB" id="A0AA36CIK8"/>
<keyword evidence="1" id="KW-1015">Disulfide bond</keyword>
<feature type="disulfide bond" evidence="1">
    <location>
        <begin position="142"/>
        <end position="176"/>
    </location>
</feature>
<gene>
    <name evidence="4" type="ORF">MSPICULIGERA_LOCUS7424</name>
</gene>
<name>A0AA36CIK8_9BILA</name>
<proteinExistence type="predicted"/>
<evidence type="ECO:0000256" key="2">
    <source>
        <dbReference type="SAM" id="SignalP"/>
    </source>
</evidence>
<dbReference type="Pfam" id="PF01549">
    <property type="entry name" value="ShK"/>
    <property type="match status" value="2"/>
</dbReference>
<accession>A0AA36CIK8</accession>
<evidence type="ECO:0000313" key="5">
    <source>
        <dbReference type="Proteomes" id="UP001177023"/>
    </source>
</evidence>
<reference evidence="4" key="1">
    <citation type="submission" date="2023-06" db="EMBL/GenBank/DDBJ databases">
        <authorList>
            <person name="Delattre M."/>
        </authorList>
    </citation>
    <scope>NUCLEOTIDE SEQUENCE</scope>
    <source>
        <strain evidence="4">AF72</strain>
    </source>
</reference>
<dbReference type="InterPro" id="IPR003582">
    <property type="entry name" value="ShKT_dom"/>
</dbReference>
<feature type="domain" description="ShKT" evidence="3">
    <location>
        <begin position="142"/>
        <end position="176"/>
    </location>
</feature>
<feature type="domain" description="ShKT" evidence="3">
    <location>
        <begin position="90"/>
        <end position="126"/>
    </location>
</feature>
<sequence>MSHLHTFIAIAVAYVLAIHVEFVLAQTCPTSGFPGLVLCDTASKKCLQDPSLGCETVEDGSLYCCPMPETTAKPTTAKPTTKAATTLGLCQDQATYCTSQSALCTSNLAEYRSLMATQCPVTCKQCGNRPIGANAATTVSGCADVLATCATNKGLCKNANYSLIMPIKCKKTCGLC</sequence>
<feature type="non-terminal residue" evidence="4">
    <location>
        <position position="176"/>
    </location>
</feature>
<keyword evidence="2" id="KW-0732">Signal</keyword>
<dbReference type="PANTHER" id="PTHR46219:SF5">
    <property type="entry name" value="SHKT DOMAIN-CONTAINING PROTEIN"/>
    <property type="match status" value="1"/>
</dbReference>
<comment type="caution">
    <text evidence="1">Lacks conserved residue(s) required for the propagation of feature annotation.</text>
</comment>
<evidence type="ECO:0000313" key="4">
    <source>
        <dbReference type="EMBL" id="CAJ0568921.1"/>
    </source>
</evidence>
<feature type="chain" id="PRO_5041421514" description="ShKT domain-containing protein" evidence="2">
    <location>
        <begin position="26"/>
        <end position="176"/>
    </location>
</feature>
<dbReference type="Gene3D" id="1.10.10.1940">
    <property type="match status" value="2"/>
</dbReference>
<dbReference type="SMART" id="SM00254">
    <property type="entry name" value="ShKT"/>
    <property type="match status" value="2"/>
</dbReference>
<dbReference type="Proteomes" id="UP001177023">
    <property type="component" value="Unassembled WGS sequence"/>
</dbReference>
<organism evidence="4 5">
    <name type="scientific">Mesorhabditis spiculigera</name>
    <dbReference type="NCBI Taxonomy" id="96644"/>
    <lineage>
        <taxon>Eukaryota</taxon>
        <taxon>Metazoa</taxon>
        <taxon>Ecdysozoa</taxon>
        <taxon>Nematoda</taxon>
        <taxon>Chromadorea</taxon>
        <taxon>Rhabditida</taxon>
        <taxon>Rhabditina</taxon>
        <taxon>Rhabditomorpha</taxon>
        <taxon>Rhabditoidea</taxon>
        <taxon>Rhabditidae</taxon>
        <taxon>Mesorhabditinae</taxon>
        <taxon>Mesorhabditis</taxon>
    </lineage>
</organism>
<dbReference type="PROSITE" id="PS51670">
    <property type="entry name" value="SHKT"/>
    <property type="match status" value="2"/>
</dbReference>
<feature type="signal peptide" evidence="2">
    <location>
        <begin position="1"/>
        <end position="25"/>
    </location>
</feature>
<evidence type="ECO:0000259" key="3">
    <source>
        <dbReference type="PROSITE" id="PS51670"/>
    </source>
</evidence>
<comment type="caution">
    <text evidence="4">The sequence shown here is derived from an EMBL/GenBank/DDBJ whole genome shotgun (WGS) entry which is preliminary data.</text>
</comment>
<keyword evidence="5" id="KW-1185">Reference proteome</keyword>
<protein>
    <recommendedName>
        <fullName evidence="3">ShKT domain-containing protein</fullName>
    </recommendedName>
</protein>